<dbReference type="EMBL" id="JACHZF010000011">
    <property type="protein sequence ID" value="MBB3330889.1"/>
    <property type="molecule type" value="Genomic_DNA"/>
</dbReference>
<dbReference type="RefSeq" id="WP_183331001.1">
    <property type="nucleotide sequence ID" value="NZ_JACHZF010000011.1"/>
</dbReference>
<dbReference type="Proteomes" id="UP000553442">
    <property type="component" value="Unassembled WGS sequence"/>
</dbReference>
<feature type="coiled-coil region" evidence="1">
    <location>
        <begin position="201"/>
        <end position="264"/>
    </location>
</feature>
<evidence type="ECO:0000256" key="1">
    <source>
        <dbReference type="SAM" id="Coils"/>
    </source>
</evidence>
<dbReference type="Pfam" id="PF02470">
    <property type="entry name" value="MlaD"/>
    <property type="match status" value="1"/>
</dbReference>
<keyword evidence="1" id="KW-0175">Coiled coil</keyword>
<evidence type="ECO:0000259" key="2">
    <source>
        <dbReference type="Pfam" id="PF02470"/>
    </source>
</evidence>
<organism evidence="3 4">
    <name type="scientific">Halomonas campaniensis</name>
    <dbReference type="NCBI Taxonomy" id="213554"/>
    <lineage>
        <taxon>Bacteria</taxon>
        <taxon>Pseudomonadati</taxon>
        <taxon>Pseudomonadota</taxon>
        <taxon>Gammaproteobacteria</taxon>
        <taxon>Oceanospirillales</taxon>
        <taxon>Halomonadaceae</taxon>
        <taxon>Halomonas</taxon>
    </lineage>
</organism>
<name>A0A7W5PAK5_9GAMM</name>
<gene>
    <name evidence="3" type="ORF">BDK63_001764</name>
</gene>
<evidence type="ECO:0000313" key="3">
    <source>
        <dbReference type="EMBL" id="MBB3330889.1"/>
    </source>
</evidence>
<dbReference type="PANTHER" id="PTHR36698:SF2">
    <property type="entry name" value="MCE_MLAD DOMAIN-CONTAINING PROTEIN"/>
    <property type="match status" value="1"/>
</dbReference>
<dbReference type="InterPro" id="IPR003399">
    <property type="entry name" value="Mce/MlaD"/>
</dbReference>
<comment type="caution">
    <text evidence="3">The sequence shown here is derived from an EMBL/GenBank/DDBJ whole genome shotgun (WGS) entry which is preliminary data.</text>
</comment>
<accession>A0A7W5PAK5</accession>
<sequence length="312" mass="33959">METRAHHLVIGLFTVIAVAAALLFALWLGRADADRQYTFYEVGFDRPVSGLDTGNAVLFSGIRVGDVADLHLDPDDPRLVRARIRIDDSIPIREDTRASLALANITGSMSIQLQGGSPESPRLRGDRQHPPLIMAEPSPFSSLLADGETLVGGLNQLLVNANRLLSEENTRRIDSILANLDRLSGELADRSGELGEIVGFVERLSREASDLLQALTRLGESAGSLVDQQGREAVDSAGQAMTTLEGATRRLERLLEQNQGALDRGMQGFGDLGPAMRELRSTLGNLSRITRRLEESPSDFLLGREPIEEFSP</sequence>
<dbReference type="PANTHER" id="PTHR36698">
    <property type="entry name" value="BLL5892 PROTEIN"/>
    <property type="match status" value="1"/>
</dbReference>
<reference evidence="3 4" key="1">
    <citation type="submission" date="2020-08" db="EMBL/GenBank/DDBJ databases">
        <title>Genomic Encyclopedia of Archaeal and Bacterial Type Strains, Phase II (KMG-II): from individual species to whole genera.</title>
        <authorList>
            <person name="Goeker M."/>
        </authorList>
    </citation>
    <scope>NUCLEOTIDE SEQUENCE [LARGE SCALE GENOMIC DNA]</scope>
    <source>
        <strain evidence="3 4">5AG</strain>
    </source>
</reference>
<proteinExistence type="predicted"/>
<feature type="domain" description="Mce/MlaD" evidence="2">
    <location>
        <begin position="48"/>
        <end position="116"/>
    </location>
</feature>
<keyword evidence="4" id="KW-1185">Reference proteome</keyword>
<dbReference type="AlphaFoldDB" id="A0A7W5PAK5"/>
<evidence type="ECO:0000313" key="4">
    <source>
        <dbReference type="Proteomes" id="UP000553442"/>
    </source>
</evidence>
<protein>
    <submittedName>
        <fullName evidence="3">Phospholipid/cholesterol/gamma-HCH transport system substrate-binding protein</fullName>
    </submittedName>
</protein>